<evidence type="ECO:0000256" key="2">
    <source>
        <dbReference type="RuleBase" id="RU004508"/>
    </source>
</evidence>
<dbReference type="Gene3D" id="3.90.1150.10">
    <property type="entry name" value="Aspartate Aminotransferase, domain 1"/>
    <property type="match status" value="1"/>
</dbReference>
<evidence type="ECO:0000313" key="3">
    <source>
        <dbReference type="EMBL" id="MCJ1960697.1"/>
    </source>
</evidence>
<dbReference type="InterPro" id="IPR015422">
    <property type="entry name" value="PyrdxlP-dep_Trfase_small"/>
</dbReference>
<dbReference type="InterPro" id="IPR015421">
    <property type="entry name" value="PyrdxlP-dep_Trfase_major"/>
</dbReference>
<dbReference type="CDD" id="cd00616">
    <property type="entry name" value="AHBA_syn"/>
    <property type="match status" value="1"/>
</dbReference>
<organism evidence="3 4">
    <name type="scientific">Novosphingobium mangrovi</name>
    <name type="common">ex Hu et al. 2023</name>
    <dbReference type="NCBI Taxonomy" id="2930094"/>
    <lineage>
        <taxon>Bacteria</taxon>
        <taxon>Pseudomonadati</taxon>
        <taxon>Pseudomonadota</taxon>
        <taxon>Alphaproteobacteria</taxon>
        <taxon>Sphingomonadales</taxon>
        <taxon>Sphingomonadaceae</taxon>
        <taxon>Novosphingobium</taxon>
    </lineage>
</organism>
<dbReference type="RefSeq" id="WP_243799088.1">
    <property type="nucleotide sequence ID" value="NZ_JALHAT010000010.1"/>
</dbReference>
<dbReference type="InterPro" id="IPR000653">
    <property type="entry name" value="DegT/StrS_aminotransferase"/>
</dbReference>
<comment type="similarity">
    <text evidence="1 2">Belongs to the DegT/DnrJ/EryC1 family.</text>
</comment>
<keyword evidence="3" id="KW-0032">Aminotransferase</keyword>
<keyword evidence="2" id="KW-0663">Pyridoxal phosphate</keyword>
<name>A0ABT0ABY4_9SPHN</name>
<dbReference type="EMBL" id="JALHAT010000010">
    <property type="protein sequence ID" value="MCJ1960697.1"/>
    <property type="molecule type" value="Genomic_DNA"/>
</dbReference>
<dbReference type="PIRSF" id="PIRSF000390">
    <property type="entry name" value="PLP_StrS"/>
    <property type="match status" value="1"/>
</dbReference>
<accession>A0ABT0ABY4</accession>
<dbReference type="Pfam" id="PF01041">
    <property type="entry name" value="DegT_DnrJ_EryC1"/>
    <property type="match status" value="1"/>
</dbReference>
<keyword evidence="3" id="KW-0808">Transferase</keyword>
<dbReference type="PANTHER" id="PTHR30244:SF34">
    <property type="entry name" value="DTDP-4-AMINO-4,6-DIDEOXYGALACTOSE TRANSAMINASE"/>
    <property type="match status" value="1"/>
</dbReference>
<reference evidence="3" key="1">
    <citation type="submission" date="2022-03" db="EMBL/GenBank/DDBJ databases">
        <title>Identification of a novel bacterium isolated from mangrove sediments.</title>
        <authorList>
            <person name="Pan X."/>
        </authorList>
    </citation>
    <scope>NUCLEOTIDE SEQUENCE</scope>
    <source>
        <strain evidence="3">B2637</strain>
    </source>
</reference>
<dbReference type="PANTHER" id="PTHR30244">
    <property type="entry name" value="TRANSAMINASE"/>
    <property type="match status" value="1"/>
</dbReference>
<dbReference type="SUPFAM" id="SSF53383">
    <property type="entry name" value="PLP-dependent transferases"/>
    <property type="match status" value="1"/>
</dbReference>
<dbReference type="Gene3D" id="3.40.640.10">
    <property type="entry name" value="Type I PLP-dependent aspartate aminotransferase-like (Major domain)"/>
    <property type="match status" value="1"/>
</dbReference>
<sequence>MASHVLADAQPPHLVPQPLKSGWPCHEPDEIAAASAVLQSGRVNALVHGDETRSFAQEFAAYNGMPHGICVANGTVSLEIALKALGIGPGDEVIVPARSFFATASAVLAVGGSLAFADVEPDSQNIDPVSVERLVGARTRAVICVHHAGWPCDMDRLVALCARHGLALLEDCAQAHGAQWHGRRVGSFGTVASFSFCTDKIMSTGGEGGMILLRDRDAWETGWSIKDHGKDLAMLRDGKGRPGEFRYVHARPGSNHRMTEMQAAIGRRQLTKLEDWLAQRRANAQALCTALAPLPAIAPPAPPEHVRHAWYKFYVQLAPDLAERRLDIIAALHERGIPAASGSCPDMSRERALEAQSFRCDGALEAANALGARTLMFPCDHTLSPRDMQRIGEALGEVVT</sequence>
<protein>
    <submittedName>
        <fullName evidence="3">DegT/DnrJ/EryC1/StrS family aminotransferase</fullName>
    </submittedName>
</protein>
<gene>
    <name evidence="3" type="ORF">MTR65_08400</name>
</gene>
<evidence type="ECO:0000313" key="4">
    <source>
        <dbReference type="Proteomes" id="UP001162802"/>
    </source>
</evidence>
<proteinExistence type="inferred from homology"/>
<dbReference type="InterPro" id="IPR015424">
    <property type="entry name" value="PyrdxlP-dep_Trfase"/>
</dbReference>
<comment type="caution">
    <text evidence="3">The sequence shown here is derived from an EMBL/GenBank/DDBJ whole genome shotgun (WGS) entry which is preliminary data.</text>
</comment>
<keyword evidence="4" id="KW-1185">Reference proteome</keyword>
<dbReference type="GO" id="GO:0008483">
    <property type="term" value="F:transaminase activity"/>
    <property type="evidence" value="ECO:0007669"/>
    <property type="project" value="UniProtKB-KW"/>
</dbReference>
<evidence type="ECO:0000256" key="1">
    <source>
        <dbReference type="ARBA" id="ARBA00037999"/>
    </source>
</evidence>
<dbReference type="Proteomes" id="UP001162802">
    <property type="component" value="Unassembled WGS sequence"/>
</dbReference>